<dbReference type="InterPro" id="IPR000807">
    <property type="entry name" value="ImidazoleglycerolP_deHydtase"/>
</dbReference>
<comment type="catalytic activity">
    <reaction evidence="6 7">
        <text>D-erythro-1-(imidazol-4-yl)glycerol 3-phosphate = 3-(imidazol-4-yl)-2-oxopropyl phosphate + H2O</text>
        <dbReference type="Rhea" id="RHEA:11040"/>
        <dbReference type="ChEBI" id="CHEBI:15377"/>
        <dbReference type="ChEBI" id="CHEBI:57766"/>
        <dbReference type="ChEBI" id="CHEBI:58278"/>
        <dbReference type="EC" id="4.2.1.19"/>
    </reaction>
</comment>
<reference evidence="9" key="1">
    <citation type="submission" date="2020-05" db="EMBL/GenBank/DDBJ databases">
        <title>Frigoriglobus tundricola gen. nov., sp. nov., a psychrotolerant cellulolytic planctomycete of the family Gemmataceae with two divergent copies of 16S rRNA gene.</title>
        <authorList>
            <person name="Kulichevskaya I.S."/>
            <person name="Ivanova A.A."/>
            <person name="Naumoff D.G."/>
            <person name="Beletsky A.V."/>
            <person name="Rijpstra W.I.C."/>
            <person name="Sinninghe Damste J.S."/>
            <person name="Mardanov A.V."/>
            <person name="Ravin N.V."/>
            <person name="Dedysh S.N."/>
        </authorList>
    </citation>
    <scope>NUCLEOTIDE SEQUENCE [LARGE SCALE GENOMIC DNA]</scope>
    <source>
        <strain evidence="9">PL17</strain>
    </source>
</reference>
<dbReference type="SUPFAM" id="SSF54211">
    <property type="entry name" value="Ribosomal protein S5 domain 2-like"/>
    <property type="match status" value="2"/>
</dbReference>
<name>A0A6M5Z210_9BACT</name>
<dbReference type="NCBIfam" id="NF002111">
    <property type="entry name" value="PRK00951.2-1"/>
    <property type="match status" value="1"/>
</dbReference>
<dbReference type="FunFam" id="3.30.230.40:FF:000001">
    <property type="entry name" value="Imidazoleglycerol-phosphate dehydratase HisB"/>
    <property type="match status" value="1"/>
</dbReference>
<evidence type="ECO:0000256" key="7">
    <source>
        <dbReference type="RuleBase" id="RU000599"/>
    </source>
</evidence>
<gene>
    <name evidence="6" type="primary">hisB</name>
    <name evidence="8" type="ORF">FTUN_7710</name>
</gene>
<dbReference type="InterPro" id="IPR020565">
    <property type="entry name" value="ImidazoleglycerP_deHydtase_CS"/>
</dbReference>
<keyword evidence="5 6" id="KW-0456">Lyase</keyword>
<keyword evidence="9" id="KW-1185">Reference proteome</keyword>
<dbReference type="HAMAP" id="MF_00076">
    <property type="entry name" value="HisB"/>
    <property type="match status" value="1"/>
</dbReference>
<dbReference type="CDD" id="cd07914">
    <property type="entry name" value="IGPD"/>
    <property type="match status" value="1"/>
</dbReference>
<comment type="subcellular location">
    <subcellularLocation>
        <location evidence="6 7">Cytoplasm</location>
    </subcellularLocation>
</comment>
<dbReference type="UniPathway" id="UPA00031">
    <property type="reaction ID" value="UER00011"/>
</dbReference>
<dbReference type="GO" id="GO:0004424">
    <property type="term" value="F:imidazoleglycerol-phosphate dehydratase activity"/>
    <property type="evidence" value="ECO:0007669"/>
    <property type="project" value="UniProtKB-UniRule"/>
</dbReference>
<evidence type="ECO:0000313" key="9">
    <source>
        <dbReference type="Proteomes" id="UP000503447"/>
    </source>
</evidence>
<organism evidence="8 9">
    <name type="scientific">Frigoriglobus tundricola</name>
    <dbReference type="NCBI Taxonomy" id="2774151"/>
    <lineage>
        <taxon>Bacteria</taxon>
        <taxon>Pseudomonadati</taxon>
        <taxon>Planctomycetota</taxon>
        <taxon>Planctomycetia</taxon>
        <taxon>Gemmatales</taxon>
        <taxon>Gemmataceae</taxon>
        <taxon>Frigoriglobus</taxon>
    </lineage>
</organism>
<dbReference type="EC" id="4.2.1.19" evidence="6 7"/>
<evidence type="ECO:0000256" key="4">
    <source>
        <dbReference type="ARBA" id="ARBA00023102"/>
    </source>
</evidence>
<dbReference type="Proteomes" id="UP000503447">
    <property type="component" value="Chromosome"/>
</dbReference>
<dbReference type="PROSITE" id="PS00955">
    <property type="entry name" value="IGP_DEHYDRATASE_2"/>
    <property type="match status" value="1"/>
</dbReference>
<protein>
    <recommendedName>
        <fullName evidence="2 6">Imidazoleglycerol-phosphate dehydratase</fullName>
        <shortName evidence="6">IGPD</shortName>
        <ecNumber evidence="6 7">4.2.1.19</ecNumber>
    </recommendedName>
</protein>
<dbReference type="InterPro" id="IPR020568">
    <property type="entry name" value="Ribosomal_Su5_D2-typ_SF"/>
</dbReference>
<evidence type="ECO:0000256" key="6">
    <source>
        <dbReference type="HAMAP-Rule" id="MF_00076"/>
    </source>
</evidence>
<dbReference type="PANTHER" id="PTHR23133:SF2">
    <property type="entry name" value="IMIDAZOLEGLYCEROL-PHOSPHATE DEHYDRATASE"/>
    <property type="match status" value="1"/>
</dbReference>
<evidence type="ECO:0000256" key="5">
    <source>
        <dbReference type="ARBA" id="ARBA00023239"/>
    </source>
</evidence>
<dbReference type="InterPro" id="IPR038494">
    <property type="entry name" value="IGPD_sf"/>
</dbReference>
<dbReference type="AlphaFoldDB" id="A0A6M5Z210"/>
<dbReference type="RefSeq" id="WP_171474914.1">
    <property type="nucleotide sequence ID" value="NZ_CP053452.2"/>
</dbReference>
<dbReference type="Gene3D" id="3.30.230.40">
    <property type="entry name" value="Imidazole glycerol phosphate dehydratase, domain 1"/>
    <property type="match status" value="2"/>
</dbReference>
<keyword evidence="6" id="KW-0963">Cytoplasm</keyword>
<sequence>MPRTARIERKTAETEIDLALNLDGTGTPKVSTGVGFFDHMLTHIAKHGLIDLAVTCAGDLHIDAHHTVEDVGICFGKALGQALSDKQGVRRFGDCTLPMDDTLVTAAVDLSGRPYLVWRADVPLETLGTFSSQLAEEFWRAASSAGAFNLHVVLHHGRNTHHIVEAIFKACARALRAAVEPDPRASGVPSTKGVL</sequence>
<dbReference type="NCBIfam" id="NF002114">
    <property type="entry name" value="PRK00951.2-4"/>
    <property type="match status" value="1"/>
</dbReference>
<accession>A0A6M5Z210</accession>
<proteinExistence type="inferred from homology"/>
<comment type="similarity">
    <text evidence="6 7">Belongs to the imidazoleglycerol-phosphate dehydratase family.</text>
</comment>
<comment type="pathway">
    <text evidence="1 6 7">Amino-acid biosynthesis; L-histidine biosynthesis; L-histidine from 5-phospho-alpha-D-ribose 1-diphosphate: step 6/9.</text>
</comment>
<dbReference type="PROSITE" id="PS00954">
    <property type="entry name" value="IGP_DEHYDRATASE_1"/>
    <property type="match status" value="1"/>
</dbReference>
<dbReference type="KEGG" id="ftj:FTUN_7710"/>
<evidence type="ECO:0000256" key="1">
    <source>
        <dbReference type="ARBA" id="ARBA00005047"/>
    </source>
</evidence>
<dbReference type="FunFam" id="3.30.230.40:FF:000003">
    <property type="entry name" value="Imidazoleglycerol-phosphate dehydratase HisB"/>
    <property type="match status" value="1"/>
</dbReference>
<dbReference type="GO" id="GO:0005737">
    <property type="term" value="C:cytoplasm"/>
    <property type="evidence" value="ECO:0007669"/>
    <property type="project" value="UniProtKB-SubCell"/>
</dbReference>
<dbReference type="Pfam" id="PF00475">
    <property type="entry name" value="IGPD"/>
    <property type="match status" value="1"/>
</dbReference>
<dbReference type="GO" id="GO:0000105">
    <property type="term" value="P:L-histidine biosynthetic process"/>
    <property type="evidence" value="ECO:0007669"/>
    <property type="project" value="UniProtKB-UniRule"/>
</dbReference>
<dbReference type="EMBL" id="CP053452">
    <property type="protein sequence ID" value="QJX00086.1"/>
    <property type="molecule type" value="Genomic_DNA"/>
</dbReference>
<evidence type="ECO:0000256" key="2">
    <source>
        <dbReference type="ARBA" id="ARBA00016664"/>
    </source>
</evidence>
<dbReference type="PANTHER" id="PTHR23133">
    <property type="entry name" value="IMIDAZOLEGLYCEROL-PHOSPHATE DEHYDRATASE HIS7"/>
    <property type="match status" value="1"/>
</dbReference>
<evidence type="ECO:0000256" key="3">
    <source>
        <dbReference type="ARBA" id="ARBA00022605"/>
    </source>
</evidence>
<keyword evidence="3 6" id="KW-0028">Amino-acid biosynthesis</keyword>
<evidence type="ECO:0000313" key="8">
    <source>
        <dbReference type="EMBL" id="QJX00086.1"/>
    </source>
</evidence>
<keyword evidence="4 6" id="KW-0368">Histidine biosynthesis</keyword>